<evidence type="ECO:0000256" key="1">
    <source>
        <dbReference type="ARBA" id="ARBA00009199"/>
    </source>
</evidence>
<dbReference type="Proteomes" id="UP000290682">
    <property type="component" value="Unassembled WGS sequence"/>
</dbReference>
<dbReference type="Pfam" id="PF01425">
    <property type="entry name" value="Amidase"/>
    <property type="match status" value="1"/>
</dbReference>
<name>A0ABY0FAA9_9NEIS</name>
<comment type="caution">
    <text evidence="3">The sequence shown here is derived from an EMBL/GenBank/DDBJ whole genome shotgun (WGS) entry which is preliminary data.</text>
</comment>
<evidence type="ECO:0000259" key="2">
    <source>
        <dbReference type="Pfam" id="PF01425"/>
    </source>
</evidence>
<keyword evidence="4" id="KW-1185">Reference proteome</keyword>
<evidence type="ECO:0000313" key="3">
    <source>
        <dbReference type="EMBL" id="RXZ42593.1"/>
    </source>
</evidence>
<dbReference type="PROSITE" id="PS00571">
    <property type="entry name" value="AMIDASES"/>
    <property type="match status" value="1"/>
</dbReference>
<dbReference type="InterPro" id="IPR036928">
    <property type="entry name" value="AS_sf"/>
</dbReference>
<dbReference type="InterPro" id="IPR020556">
    <property type="entry name" value="Amidase_CS"/>
</dbReference>
<dbReference type="PANTHER" id="PTHR11895">
    <property type="entry name" value="TRANSAMIDASE"/>
    <property type="match status" value="1"/>
</dbReference>
<evidence type="ECO:0000313" key="4">
    <source>
        <dbReference type="Proteomes" id="UP000290682"/>
    </source>
</evidence>
<sequence length="508" mass="54421">MHNDRINTMKGFTDYEDYDGLGLAELIKKREVSAEEVLDAALSRIDARNGTLNAVVHRMDDAARRQIASPLPDSPLAGVPTLIKDLLADVAGEPTRNGCRLFDGYRASVDVELIRRYRAAGLVFAGKSATPELGLYPFTESEVYGATRNPWDPTRTPGGSSGGAGAAVAAGIVPFAHGGDGGGSIRIPASNCGLFGLKPSRGRSPIGPKLAEVWQGMVVEHAISRSVRDSAALLDAMGGAADGDAYSCPPPSLPFLEQLATPPAPLRIAVGFAPPLGGALHPDCRRAVEHTARLLEGLGHHVVEASPKLPSAETFNRAMLTIVAGELALRVRNSETIVGRAARHTDFEAGTWAMARYGERLSAGQFAWARDFLFDIGRRMAAFHRDYDVVLCPVLNRPPAKIGELGVTPLENAMSRALIGVLGQDWTLSLSNLIESNSLKVLHYIGWTVHANMSGQPAMSVPLYWSDENLPIGSQLIGRYGEDGLLLQLAAQLEAAQPWARRRPSLQP</sequence>
<dbReference type="Gene3D" id="3.90.1300.10">
    <property type="entry name" value="Amidase signature (AS) domain"/>
    <property type="match status" value="1"/>
</dbReference>
<gene>
    <name evidence="3" type="ORF">EBB06_11870</name>
</gene>
<protein>
    <submittedName>
        <fullName evidence="3">Amidase</fullName>
    </submittedName>
</protein>
<dbReference type="InterPro" id="IPR023631">
    <property type="entry name" value="Amidase_dom"/>
</dbReference>
<reference evidence="3 4" key="1">
    <citation type="submission" date="2018-10" db="EMBL/GenBank/DDBJ databases">
        <title>Draft genome of Fastidiocella sp. strain 375T, a bacterium isolated from a karstic cave dripping water.</title>
        <authorList>
            <person name="Coelho C."/>
            <person name="Verissimo A."/>
            <person name="Tiago I."/>
        </authorList>
    </citation>
    <scope>NUCLEOTIDE SEQUENCE [LARGE SCALE GENOMIC DNA]</scope>
    <source>
        <strain evidence="3 4">CAVE-375</strain>
    </source>
</reference>
<dbReference type="SUPFAM" id="SSF75304">
    <property type="entry name" value="Amidase signature (AS) enzymes"/>
    <property type="match status" value="1"/>
</dbReference>
<dbReference type="PANTHER" id="PTHR11895:SF7">
    <property type="entry name" value="GLUTAMYL-TRNA(GLN) AMIDOTRANSFERASE SUBUNIT A, MITOCHONDRIAL"/>
    <property type="match status" value="1"/>
</dbReference>
<comment type="similarity">
    <text evidence="1">Belongs to the amidase family.</text>
</comment>
<organism evidence="3 4">
    <name type="scientific">Crenobacter cavernae</name>
    <dbReference type="NCBI Taxonomy" id="2290923"/>
    <lineage>
        <taxon>Bacteria</taxon>
        <taxon>Pseudomonadati</taxon>
        <taxon>Pseudomonadota</taxon>
        <taxon>Betaproteobacteria</taxon>
        <taxon>Neisseriales</taxon>
        <taxon>Neisseriaceae</taxon>
        <taxon>Crenobacter</taxon>
    </lineage>
</organism>
<accession>A0ABY0FAA9</accession>
<feature type="domain" description="Amidase" evidence="2">
    <location>
        <begin position="36"/>
        <end position="487"/>
    </location>
</feature>
<proteinExistence type="inferred from homology"/>
<dbReference type="EMBL" id="REGR01000014">
    <property type="protein sequence ID" value="RXZ42593.1"/>
    <property type="molecule type" value="Genomic_DNA"/>
</dbReference>
<dbReference type="InterPro" id="IPR000120">
    <property type="entry name" value="Amidase"/>
</dbReference>